<dbReference type="EMBL" id="GBRH01252725">
    <property type="protein sequence ID" value="JAD45170.1"/>
    <property type="molecule type" value="Transcribed_RNA"/>
</dbReference>
<name>A0A0A9A864_ARUDO</name>
<reference evidence="1" key="2">
    <citation type="journal article" date="2015" name="Data Brief">
        <title>Shoot transcriptome of the giant reed, Arundo donax.</title>
        <authorList>
            <person name="Barrero R.A."/>
            <person name="Guerrero F.D."/>
            <person name="Moolhuijzen P."/>
            <person name="Goolsby J.A."/>
            <person name="Tidwell J."/>
            <person name="Bellgard S.E."/>
            <person name="Bellgard M.I."/>
        </authorList>
    </citation>
    <scope>NUCLEOTIDE SEQUENCE</scope>
    <source>
        <tissue evidence="1">Shoot tissue taken approximately 20 cm above the soil surface</tissue>
    </source>
</reference>
<dbReference type="AlphaFoldDB" id="A0A0A9A864"/>
<evidence type="ECO:0000313" key="1">
    <source>
        <dbReference type="EMBL" id="JAD45170.1"/>
    </source>
</evidence>
<organism evidence="1">
    <name type="scientific">Arundo donax</name>
    <name type="common">Giant reed</name>
    <name type="synonym">Donax arundinaceus</name>
    <dbReference type="NCBI Taxonomy" id="35708"/>
    <lineage>
        <taxon>Eukaryota</taxon>
        <taxon>Viridiplantae</taxon>
        <taxon>Streptophyta</taxon>
        <taxon>Embryophyta</taxon>
        <taxon>Tracheophyta</taxon>
        <taxon>Spermatophyta</taxon>
        <taxon>Magnoliopsida</taxon>
        <taxon>Liliopsida</taxon>
        <taxon>Poales</taxon>
        <taxon>Poaceae</taxon>
        <taxon>PACMAD clade</taxon>
        <taxon>Arundinoideae</taxon>
        <taxon>Arundineae</taxon>
        <taxon>Arundo</taxon>
    </lineage>
</organism>
<proteinExistence type="predicted"/>
<sequence>MARIVCVELKPEFMKRKENDSVILNAFYCTSTTNYKAVK</sequence>
<reference evidence="1" key="1">
    <citation type="submission" date="2014-09" db="EMBL/GenBank/DDBJ databases">
        <authorList>
            <person name="Magalhaes I.L.F."/>
            <person name="Oliveira U."/>
            <person name="Santos F.R."/>
            <person name="Vidigal T.H.D.A."/>
            <person name="Brescovit A.D."/>
            <person name="Santos A.J."/>
        </authorList>
    </citation>
    <scope>NUCLEOTIDE SEQUENCE</scope>
    <source>
        <tissue evidence="1">Shoot tissue taken approximately 20 cm above the soil surface</tissue>
    </source>
</reference>
<protein>
    <submittedName>
        <fullName evidence="1">Uncharacterized protein</fullName>
    </submittedName>
</protein>
<accession>A0A0A9A864</accession>